<gene>
    <name evidence="3" type="ORF">CVLEPA_LOCUS12301</name>
</gene>
<evidence type="ECO:0000313" key="3">
    <source>
        <dbReference type="EMBL" id="CAK8682090.1"/>
    </source>
</evidence>
<keyword evidence="2" id="KW-0732">Signal</keyword>
<proteinExistence type="predicted"/>
<evidence type="ECO:0000256" key="1">
    <source>
        <dbReference type="SAM" id="MobiDB-lite"/>
    </source>
</evidence>
<dbReference type="EMBL" id="CAWYQH010000090">
    <property type="protein sequence ID" value="CAK8682090.1"/>
    <property type="molecule type" value="Genomic_DNA"/>
</dbReference>
<organism evidence="3 4">
    <name type="scientific">Clavelina lepadiformis</name>
    <name type="common">Light-bulb sea squirt</name>
    <name type="synonym">Ascidia lepadiformis</name>
    <dbReference type="NCBI Taxonomy" id="159417"/>
    <lineage>
        <taxon>Eukaryota</taxon>
        <taxon>Metazoa</taxon>
        <taxon>Chordata</taxon>
        <taxon>Tunicata</taxon>
        <taxon>Ascidiacea</taxon>
        <taxon>Aplousobranchia</taxon>
        <taxon>Clavelinidae</taxon>
        <taxon>Clavelina</taxon>
    </lineage>
</organism>
<dbReference type="Proteomes" id="UP001642483">
    <property type="component" value="Unassembled WGS sequence"/>
</dbReference>
<evidence type="ECO:0000313" key="4">
    <source>
        <dbReference type="Proteomes" id="UP001642483"/>
    </source>
</evidence>
<dbReference type="PROSITE" id="PS51257">
    <property type="entry name" value="PROKAR_LIPOPROTEIN"/>
    <property type="match status" value="1"/>
</dbReference>
<protein>
    <submittedName>
        <fullName evidence="3">Uncharacterized protein</fullName>
    </submittedName>
</protein>
<reference evidence="3 4" key="1">
    <citation type="submission" date="2024-02" db="EMBL/GenBank/DDBJ databases">
        <authorList>
            <person name="Daric V."/>
            <person name="Darras S."/>
        </authorList>
    </citation>
    <scope>NUCLEOTIDE SEQUENCE [LARGE SCALE GENOMIC DNA]</scope>
</reference>
<name>A0ABP0FSJ2_CLALP</name>
<feature type="chain" id="PRO_5046845937" evidence="2">
    <location>
        <begin position="23"/>
        <end position="320"/>
    </location>
</feature>
<comment type="caution">
    <text evidence="3">The sequence shown here is derived from an EMBL/GenBank/DDBJ whole genome shotgun (WGS) entry which is preliminary data.</text>
</comment>
<feature type="region of interest" description="Disordered" evidence="1">
    <location>
        <begin position="178"/>
        <end position="221"/>
    </location>
</feature>
<feature type="compositionally biased region" description="Polar residues" evidence="1">
    <location>
        <begin position="178"/>
        <end position="192"/>
    </location>
</feature>
<feature type="signal peptide" evidence="2">
    <location>
        <begin position="1"/>
        <end position="22"/>
    </location>
</feature>
<accession>A0ABP0FSJ2</accession>
<sequence length="320" mass="34242">MIMKSAIMFRVAILALCVLASAGCYDNDRDENGLNSHDVLGLFAEDDSPKLAKQKPNIDANISAINVTKFLEQTHCNGSTNSNFAACFMQIMSIMNELKNNNETAAVRQEQLKAIQADLSKVAGTAQDKAKFQHLASIISSAIGVTTGSAASLKSNLAKQNTTKATTKVQSAKASNLVKTNATSSKQDSQKTGEAAAQLIKSSKADEADGDEADDGTGGASVNSLTNSIASIVNQKSKMLEDTLDSTFTEYKAFQEKCSQGDDQACTEAQLALLSLQSLMGKFSTTVDFSSNLLKKLSDVNRNIISNIRDTEPQEENTRM</sequence>
<keyword evidence="4" id="KW-1185">Reference proteome</keyword>
<evidence type="ECO:0000256" key="2">
    <source>
        <dbReference type="SAM" id="SignalP"/>
    </source>
</evidence>